<feature type="repeat" description="ANK" evidence="3">
    <location>
        <begin position="751"/>
        <end position="783"/>
    </location>
</feature>
<accession>A0AAV7XAI5</accession>
<dbReference type="GO" id="GO:0005829">
    <property type="term" value="C:cytosol"/>
    <property type="evidence" value="ECO:0007669"/>
    <property type="project" value="TreeGrafter"/>
</dbReference>
<dbReference type="SMART" id="SM00248">
    <property type="entry name" value="ANK"/>
    <property type="match status" value="5"/>
</dbReference>
<comment type="caution">
    <text evidence="5">The sequence shown here is derived from an EMBL/GenBank/DDBJ whole genome shotgun (WGS) entry which is preliminary data.</text>
</comment>
<feature type="compositionally biased region" description="Low complexity" evidence="4">
    <location>
        <begin position="247"/>
        <end position="259"/>
    </location>
</feature>
<gene>
    <name evidence="5" type="ORF">ONE63_003748</name>
</gene>
<feature type="compositionally biased region" description="Low complexity" evidence="4">
    <location>
        <begin position="427"/>
        <end position="443"/>
    </location>
</feature>
<evidence type="ECO:0000313" key="5">
    <source>
        <dbReference type="EMBL" id="KAJ1520641.1"/>
    </source>
</evidence>
<dbReference type="EMBL" id="JAPTSV010000014">
    <property type="protein sequence ID" value="KAJ1520640.1"/>
    <property type="molecule type" value="Genomic_DNA"/>
</dbReference>
<dbReference type="InterPro" id="IPR051070">
    <property type="entry name" value="NF-kappa-B_inhibitor"/>
</dbReference>
<feature type="region of interest" description="Disordered" evidence="4">
    <location>
        <begin position="423"/>
        <end position="478"/>
    </location>
</feature>
<evidence type="ECO:0000313" key="6">
    <source>
        <dbReference type="Proteomes" id="UP001075354"/>
    </source>
</evidence>
<reference evidence="5" key="1">
    <citation type="submission" date="2022-12" db="EMBL/GenBank/DDBJ databases">
        <title>Chromosome-level genome assembly of the bean flower thrips Megalurothrips usitatus.</title>
        <authorList>
            <person name="Ma L."/>
            <person name="Liu Q."/>
            <person name="Li H."/>
            <person name="Cai W."/>
        </authorList>
    </citation>
    <scope>NUCLEOTIDE SEQUENCE</scope>
    <source>
        <strain evidence="5">Cailab_2022a</strain>
    </source>
</reference>
<dbReference type="PANTHER" id="PTHR46680">
    <property type="entry name" value="NF-KAPPA-B INHIBITOR ALPHA"/>
    <property type="match status" value="1"/>
</dbReference>
<feature type="compositionally biased region" description="Low complexity" evidence="4">
    <location>
        <begin position="342"/>
        <end position="355"/>
    </location>
</feature>
<dbReference type="PANTHER" id="PTHR46680:SF3">
    <property type="entry name" value="NF-KAPPA-B INHIBITOR CACTUS"/>
    <property type="match status" value="1"/>
</dbReference>
<keyword evidence="2 3" id="KW-0040">ANK repeat</keyword>
<sequence>MQTLVVQNSTNVTKENSEGVKAISRIVVHSKKGSSELKNEHAGKNGLMTQGSHIKSNSALAEGTMAAAIARNGIKRNESIMCGKQIPIFPENRNGSLSNGLIPFKSFKGSATIGDGTVRYVTSSVSSSVNTSTIATSSQNQILKDKLVFKSPASVPPNETRKKMKIFTVPKKVPLINTVGNQSKFIPMTLPTQSQPPVTTVESNAVSPTWVNSPAKYSAKPLSILHARLTSPSAVTSQPVKEISKASSDVPSSPQVPVSLQGSGDSEAVVKQRTYLTASESAFKKAADNLKPVLNFEKGLTRLVAVESRTVTMVDVSTQVFIPEDQGQEDKEFSAQTTPLPAASTDTSGSAASPTVPLSQKQYVVVDTKNGKKVLAIPKQIMRNYTGPKTFVIEGKAVKTGADSSLEYLPNIPYGIPEPVKLKQHSADQSVSSGGTSSIMSDSHLSGNGVEAAEASSVPTSSITSITQAPSKSSESPSTLAYCATLSGKLSPVQLSSTQGNTAIPFQRSASIVQPISSNADTLILPLNLPIKNISPSSSEGIPLHSVQNSSPLFFIVPNSQDSLESAISNGLASSELSGRSDILLKSNVGFKRKDNIAPAQVPPSKKLCSESLRFDTFYPPILPKPEQNLSKERVIRPHMNVKDDEVVHNSSQVGHDRGDAVNGHNLDGTLLNFSDIINSNGGEALNMSSKVEVDKFVKSIFSEFKNCLSLNAEGKLPIHAAVENNDIAAVTRQCILLKARRSSVNLPNLKDESPLQLALIFGHSSLVKVLLQHGADATAIDHEGNTTLHLAVMHAEDALESLLLSKQLSKKLLNCLNDDGFSALHLAAQHDKVQAINLLVIHGAEVDLPDGRSGRTALFHAVDRKNYSAQKALIDCGADMKEPTFTGTTPFLVTRSDAIAQLTNSQDTIVEEIDLATLLATSKHPRVVRIR</sequence>
<dbReference type="Proteomes" id="UP001075354">
    <property type="component" value="Chromosome 14"/>
</dbReference>
<dbReference type="Gene3D" id="1.25.40.20">
    <property type="entry name" value="Ankyrin repeat-containing domain"/>
    <property type="match status" value="1"/>
</dbReference>
<organism evidence="5 6">
    <name type="scientific">Megalurothrips usitatus</name>
    <name type="common">bean blossom thrips</name>
    <dbReference type="NCBI Taxonomy" id="439358"/>
    <lineage>
        <taxon>Eukaryota</taxon>
        <taxon>Metazoa</taxon>
        <taxon>Ecdysozoa</taxon>
        <taxon>Arthropoda</taxon>
        <taxon>Hexapoda</taxon>
        <taxon>Insecta</taxon>
        <taxon>Pterygota</taxon>
        <taxon>Neoptera</taxon>
        <taxon>Paraneoptera</taxon>
        <taxon>Thysanoptera</taxon>
        <taxon>Terebrantia</taxon>
        <taxon>Thripoidea</taxon>
        <taxon>Thripidae</taxon>
        <taxon>Megalurothrips</taxon>
    </lineage>
</organism>
<keyword evidence="6" id="KW-1185">Reference proteome</keyword>
<dbReference type="GO" id="GO:0051059">
    <property type="term" value="F:NF-kappaB binding"/>
    <property type="evidence" value="ECO:0007669"/>
    <property type="project" value="TreeGrafter"/>
</dbReference>
<dbReference type="GO" id="GO:0071356">
    <property type="term" value="P:cellular response to tumor necrosis factor"/>
    <property type="evidence" value="ECO:0007669"/>
    <property type="project" value="TreeGrafter"/>
</dbReference>
<dbReference type="InterPro" id="IPR036770">
    <property type="entry name" value="Ankyrin_rpt-contain_sf"/>
</dbReference>
<evidence type="ECO:0000256" key="3">
    <source>
        <dbReference type="PROSITE-ProRule" id="PRU00023"/>
    </source>
</evidence>
<feature type="region of interest" description="Disordered" evidence="4">
    <location>
        <begin position="240"/>
        <end position="264"/>
    </location>
</feature>
<name>A0AAV7XAI5_9NEOP</name>
<protein>
    <submittedName>
        <fullName evidence="5">Uncharacterized protein</fullName>
    </submittedName>
</protein>
<evidence type="ECO:0000256" key="2">
    <source>
        <dbReference type="ARBA" id="ARBA00023043"/>
    </source>
</evidence>
<dbReference type="PROSITE" id="PS50297">
    <property type="entry name" value="ANK_REP_REGION"/>
    <property type="match status" value="2"/>
</dbReference>
<proteinExistence type="predicted"/>
<dbReference type="SUPFAM" id="SSF48403">
    <property type="entry name" value="Ankyrin repeat"/>
    <property type="match status" value="1"/>
</dbReference>
<dbReference type="AlphaFoldDB" id="A0AAV7XAI5"/>
<dbReference type="Pfam" id="PF12796">
    <property type="entry name" value="Ank_2"/>
    <property type="match status" value="2"/>
</dbReference>
<feature type="compositionally biased region" description="Polar residues" evidence="4">
    <location>
        <begin position="468"/>
        <end position="478"/>
    </location>
</feature>
<dbReference type="PROSITE" id="PS50088">
    <property type="entry name" value="ANK_REPEAT"/>
    <property type="match status" value="2"/>
</dbReference>
<evidence type="ECO:0000256" key="4">
    <source>
        <dbReference type="SAM" id="MobiDB-lite"/>
    </source>
</evidence>
<dbReference type="InterPro" id="IPR002110">
    <property type="entry name" value="Ankyrin_rpt"/>
</dbReference>
<feature type="region of interest" description="Disordered" evidence="4">
    <location>
        <begin position="325"/>
        <end position="355"/>
    </location>
</feature>
<dbReference type="EMBL" id="JAPTSV010000014">
    <property type="protein sequence ID" value="KAJ1520641.1"/>
    <property type="molecule type" value="Genomic_DNA"/>
</dbReference>
<feature type="repeat" description="ANK" evidence="3">
    <location>
        <begin position="820"/>
        <end position="852"/>
    </location>
</feature>
<keyword evidence="1" id="KW-0677">Repeat</keyword>
<evidence type="ECO:0000256" key="1">
    <source>
        <dbReference type="ARBA" id="ARBA00022737"/>
    </source>
</evidence>